<dbReference type="SUPFAM" id="SSF49899">
    <property type="entry name" value="Concanavalin A-like lectins/glucanases"/>
    <property type="match status" value="1"/>
</dbReference>
<name>W6S0H7_9CLOT</name>
<dbReference type="InterPro" id="IPR007119">
    <property type="entry name" value="Phage_tail_spike_N"/>
</dbReference>
<keyword evidence="3" id="KW-1185">Reference proteome</keyword>
<proteinExistence type="predicted"/>
<dbReference type="HOGENOM" id="CLU_017356_0_0_9"/>
<evidence type="ECO:0000313" key="2">
    <source>
        <dbReference type="EMBL" id="CDM67792.1"/>
    </source>
</evidence>
<dbReference type="NCBIfam" id="TIGR01665">
    <property type="entry name" value="put_anti_recept"/>
    <property type="match status" value="1"/>
</dbReference>
<dbReference type="Pfam" id="PF06605">
    <property type="entry name" value="Prophage_tail"/>
    <property type="match status" value="1"/>
</dbReference>
<protein>
    <submittedName>
        <fullName evidence="2">Phage minor structural protein</fullName>
    </submittedName>
</protein>
<dbReference type="RefSeq" id="WP_044036362.1">
    <property type="nucleotide sequence ID" value="NZ_HG917868.1"/>
</dbReference>
<dbReference type="PATRIC" id="fig|1216932.3.peg.617"/>
<evidence type="ECO:0000313" key="3">
    <source>
        <dbReference type="Proteomes" id="UP000019426"/>
    </source>
</evidence>
<dbReference type="InterPro" id="IPR010572">
    <property type="entry name" value="Tail_dom"/>
</dbReference>
<dbReference type="eggNOG" id="COG4926">
    <property type="taxonomic scope" value="Bacteria"/>
</dbReference>
<dbReference type="Proteomes" id="UP000019426">
    <property type="component" value="Chromosome M2/40_rep1"/>
</dbReference>
<evidence type="ECO:0000259" key="1">
    <source>
        <dbReference type="PROSITE" id="PS50206"/>
    </source>
</evidence>
<dbReference type="Gene3D" id="2.60.120.200">
    <property type="match status" value="1"/>
</dbReference>
<organism evidence="2 3">
    <name type="scientific">Clostridium bornimense</name>
    <dbReference type="NCBI Taxonomy" id="1216932"/>
    <lineage>
        <taxon>Bacteria</taxon>
        <taxon>Bacillati</taxon>
        <taxon>Bacillota</taxon>
        <taxon>Clostridia</taxon>
        <taxon>Eubacteriales</taxon>
        <taxon>Clostridiaceae</taxon>
        <taxon>Clostridium</taxon>
    </lineage>
</organism>
<dbReference type="Pfam" id="PF18994">
    <property type="entry name" value="Prophage_tailD1"/>
    <property type="match status" value="1"/>
</dbReference>
<gene>
    <name evidence="2" type="ORF">CM240_0627</name>
</gene>
<dbReference type="PROSITE" id="PS50206">
    <property type="entry name" value="RHODANESE_3"/>
    <property type="match status" value="1"/>
</dbReference>
<dbReference type="InterPro" id="IPR013320">
    <property type="entry name" value="ConA-like_dom_sf"/>
</dbReference>
<accession>W6S0H7</accession>
<dbReference type="KEGG" id="clt:CM240_0627"/>
<dbReference type="STRING" id="1216932.CM240_0627"/>
<feature type="domain" description="Rhodanese" evidence="1">
    <location>
        <begin position="221"/>
        <end position="243"/>
    </location>
</feature>
<dbReference type="InterPro" id="IPR044051">
    <property type="entry name" value="Prophage_tail_N"/>
</dbReference>
<sequence length="841" mass="92952">MSLKTILNKQTDFTGEFPAEYAASGLWRFNESAPDEDTALADSSGYGRNFTVVNWSGTTANLSKSPKGRQIRFNINNPTTEKTHLQVTNDGTIFANLGERIIVGGWMCPTTYSVGNTFCPIFNTRYGPGQPIFYLSLYSGKPRIMLYNSSGSLILDKTVTPSFSLQNGKWYFIAGVIEPYNKKFTYVVGDRSSGTVWKSEVLTIGGELNRSCTADLVIGMHADTYYYAGGFDEWFLDCDSPLTADDLVDYFNATILCNGADSSSDVDALTDASGVTLKATDSVYPESGVLYTKAAECNLSGTGRVSYTSEYIAGTTAIASVETSTSDDLVDWSDWVLVGTDGKLQSPNRNYIRFKVTLTTSDTSKTPKLIDIRLYDIPKAPYEKIGYARPVVLDDNGAWEAILENAYDIIVTGEINGEDTLTFSIPFRDSKRKYLENEKKIQIVDDVYKVRTITDVKDSTGNTVTQVYAEAEFYDLTFSVRKEEKKFDAEMADVAMAYALADTEWSVGTVNVTSKRTWTSSEKNALSILRSVANLHGGDLVFDCPNRLVHLLTVNGKDSGALFAYKKNMKSIERVVDTRSLVTRLYAVGANGMTFADINNGKAYLEDFTYSSEIRISTLDCSSFTNPYQMKEYTAMRLAEYCKPTVSYVLNAMDLSVLTGYEHEAWNLGDYVRVEDKDLGLSVTTRIVRREYNLQEPWNTVLELSTTLKNLGSSVSSIDTIADALEGTGMVSNNDIRELVPFNHLRNSRADDGLAYWVSSGFEADGENGASGTASFKAEGVAGMTKSLYQTVYPSNRSSYTLSAQIASEDLEKLSDDAQVGIEVVIEYEDGSTETRFIDLY</sequence>
<dbReference type="EMBL" id="HG917868">
    <property type="protein sequence ID" value="CDM67792.1"/>
    <property type="molecule type" value="Genomic_DNA"/>
</dbReference>
<dbReference type="OrthoDB" id="5090100at2"/>
<reference evidence="2 3" key="1">
    <citation type="submission" date="2013-11" db="EMBL/GenBank/DDBJ databases">
        <title>Complete genome sequence of Clostridum sp. M2/40.</title>
        <authorList>
            <person name="Wibberg D."/>
            <person name="Puehler A."/>
            <person name="Schlueter A."/>
        </authorList>
    </citation>
    <scope>NUCLEOTIDE SEQUENCE [LARGE SCALE GENOMIC DNA]</scope>
    <source>
        <strain evidence="3">M2/40</strain>
    </source>
</reference>
<dbReference type="InterPro" id="IPR001763">
    <property type="entry name" value="Rhodanese-like_dom"/>
</dbReference>
<dbReference type="AlphaFoldDB" id="W6S0H7"/>